<evidence type="ECO:0000313" key="3">
    <source>
        <dbReference type="Proteomes" id="UP001176478"/>
    </source>
</evidence>
<evidence type="ECO:0000313" key="2">
    <source>
        <dbReference type="EMBL" id="MDO7857630.1"/>
    </source>
</evidence>
<dbReference type="EMBL" id="JAUQTG010000009">
    <property type="protein sequence ID" value="MDO7857630.1"/>
    <property type="molecule type" value="Genomic_DNA"/>
</dbReference>
<gene>
    <name evidence="2" type="ORF">Q5E86_15015</name>
</gene>
<name>A0ABT9AV54_9GAMM</name>
<comment type="caution">
    <text evidence="2">The sequence shown here is derived from an EMBL/GenBank/DDBJ whole genome shotgun (WGS) entry which is preliminary data.</text>
</comment>
<organism evidence="2 3">
    <name type="scientific">Providencia huashanensis</name>
    <dbReference type="NCBI Taxonomy" id="3037798"/>
    <lineage>
        <taxon>Bacteria</taxon>
        <taxon>Pseudomonadati</taxon>
        <taxon>Pseudomonadota</taxon>
        <taxon>Gammaproteobacteria</taxon>
        <taxon>Enterobacterales</taxon>
        <taxon>Morganellaceae</taxon>
        <taxon>Providencia</taxon>
    </lineage>
</organism>
<dbReference type="Proteomes" id="UP001176478">
    <property type="component" value="Unassembled WGS sequence"/>
</dbReference>
<reference evidence="2" key="1">
    <citation type="submission" date="2023-07" db="EMBL/GenBank/DDBJ databases">
        <authorList>
            <person name="Yang W."/>
            <person name="Chen J."/>
            <person name="Ji P."/>
            <person name="Hu F."/>
        </authorList>
    </citation>
    <scope>NUCLEOTIDE SEQUENCE</scope>
    <source>
        <strain evidence="2">CRE-138-0111</strain>
    </source>
</reference>
<protein>
    <submittedName>
        <fullName evidence="2">Uncharacterized protein</fullName>
    </submittedName>
</protein>
<keyword evidence="3" id="KW-1185">Reference proteome</keyword>
<keyword evidence="1" id="KW-0472">Membrane</keyword>
<keyword evidence="1" id="KW-0812">Transmembrane</keyword>
<reference evidence="2" key="2">
    <citation type="journal article" date="2024" name="Int. J. Antimicrob. Agents">
        <title>Identification of a novel Providencia species showing multi-drug-resistant in three patients with hospital-acquired infection.</title>
        <authorList>
            <person name="Yang W."/>
            <person name="Chen J."/>
            <person name="Yang F."/>
            <person name="Ji P."/>
            <person name="Shen S."/>
            <person name="Yin D."/>
            <person name="Hu F."/>
        </authorList>
    </citation>
    <scope>NUCLEOTIDE SEQUENCE</scope>
    <source>
        <strain evidence="2">CRE-138-0111</strain>
    </source>
</reference>
<proteinExistence type="predicted"/>
<keyword evidence="1" id="KW-1133">Transmembrane helix</keyword>
<evidence type="ECO:0000256" key="1">
    <source>
        <dbReference type="SAM" id="Phobius"/>
    </source>
</evidence>
<accession>A0ABT9AV54</accession>
<feature type="transmembrane region" description="Helical" evidence="1">
    <location>
        <begin position="58"/>
        <end position="75"/>
    </location>
</feature>
<sequence length="157" mass="18455">MIYGLFLLICSGADCLYKSNGYTYPDELNCLMDKEALTQRGVLSECYPIEAIIRANNWLSIISFILYLLLAWWFIQNQWVTTMKQPQLIPWVPREQLLTDFDIKLGKLAASVKNRPCTEAEIKHACDTAEKIILSMMRQDQDEKKYHRRLWCLEWLS</sequence>